<dbReference type="HOGENOM" id="CLU_2979462_0_0_1"/>
<name>A0A0C9Y4L0_9AGAR</name>
<proteinExistence type="predicted"/>
<evidence type="ECO:0000313" key="2">
    <source>
        <dbReference type="Proteomes" id="UP000054477"/>
    </source>
</evidence>
<dbReference type="AlphaFoldDB" id="A0A0C9Y4L0"/>
<dbReference type="Proteomes" id="UP000054477">
    <property type="component" value="Unassembled WGS sequence"/>
</dbReference>
<organism evidence="1 2">
    <name type="scientific">Laccaria amethystina LaAM-08-1</name>
    <dbReference type="NCBI Taxonomy" id="1095629"/>
    <lineage>
        <taxon>Eukaryota</taxon>
        <taxon>Fungi</taxon>
        <taxon>Dikarya</taxon>
        <taxon>Basidiomycota</taxon>
        <taxon>Agaricomycotina</taxon>
        <taxon>Agaricomycetes</taxon>
        <taxon>Agaricomycetidae</taxon>
        <taxon>Agaricales</taxon>
        <taxon>Agaricineae</taxon>
        <taxon>Hydnangiaceae</taxon>
        <taxon>Laccaria</taxon>
    </lineage>
</organism>
<gene>
    <name evidence="1" type="ORF">K443DRAFT_677165</name>
</gene>
<dbReference type="EMBL" id="KN838585">
    <property type="protein sequence ID" value="KIK03008.1"/>
    <property type="molecule type" value="Genomic_DNA"/>
</dbReference>
<reference evidence="2" key="2">
    <citation type="submission" date="2015-01" db="EMBL/GenBank/DDBJ databases">
        <title>Evolutionary Origins and Diversification of the Mycorrhizal Mutualists.</title>
        <authorList>
            <consortium name="DOE Joint Genome Institute"/>
            <consortium name="Mycorrhizal Genomics Consortium"/>
            <person name="Kohler A."/>
            <person name="Kuo A."/>
            <person name="Nagy L.G."/>
            <person name="Floudas D."/>
            <person name="Copeland A."/>
            <person name="Barry K.W."/>
            <person name="Cichocki N."/>
            <person name="Veneault-Fourrey C."/>
            <person name="LaButti K."/>
            <person name="Lindquist E.A."/>
            <person name="Lipzen A."/>
            <person name="Lundell T."/>
            <person name="Morin E."/>
            <person name="Murat C."/>
            <person name="Riley R."/>
            <person name="Ohm R."/>
            <person name="Sun H."/>
            <person name="Tunlid A."/>
            <person name="Henrissat B."/>
            <person name="Grigoriev I.V."/>
            <person name="Hibbett D.S."/>
            <person name="Martin F."/>
        </authorList>
    </citation>
    <scope>NUCLEOTIDE SEQUENCE [LARGE SCALE GENOMIC DNA]</scope>
    <source>
        <strain evidence="2">LaAM-08-1</strain>
    </source>
</reference>
<accession>A0A0C9Y4L0</accession>
<reference evidence="1 2" key="1">
    <citation type="submission" date="2014-04" db="EMBL/GenBank/DDBJ databases">
        <authorList>
            <consortium name="DOE Joint Genome Institute"/>
            <person name="Kuo A."/>
            <person name="Kohler A."/>
            <person name="Nagy L.G."/>
            <person name="Floudas D."/>
            <person name="Copeland A."/>
            <person name="Barry K.W."/>
            <person name="Cichocki N."/>
            <person name="Veneault-Fourrey C."/>
            <person name="LaButti K."/>
            <person name="Lindquist E.A."/>
            <person name="Lipzen A."/>
            <person name="Lundell T."/>
            <person name="Morin E."/>
            <person name="Murat C."/>
            <person name="Sun H."/>
            <person name="Tunlid A."/>
            <person name="Henrissat B."/>
            <person name="Grigoriev I.V."/>
            <person name="Hibbett D.S."/>
            <person name="Martin F."/>
            <person name="Nordberg H.P."/>
            <person name="Cantor M.N."/>
            <person name="Hua S.X."/>
        </authorList>
    </citation>
    <scope>NUCLEOTIDE SEQUENCE [LARGE SCALE GENOMIC DNA]</scope>
    <source>
        <strain evidence="1 2">LaAM-08-1</strain>
    </source>
</reference>
<evidence type="ECO:0000313" key="1">
    <source>
        <dbReference type="EMBL" id="KIK03008.1"/>
    </source>
</evidence>
<sequence length="58" mass="6926">MQSVQQDREKLACISSSLVFEYIIANILRAETEYNLFLERIRTLQINLFSFISLRMRL</sequence>
<keyword evidence="2" id="KW-1185">Reference proteome</keyword>
<protein>
    <submittedName>
        <fullName evidence="1">Uncharacterized protein</fullName>
    </submittedName>
</protein>